<gene>
    <name evidence="2" type="ORF">QJS35_11965</name>
</gene>
<accession>A0ABV1KTA2</accession>
<comment type="caution">
    <text evidence="2">The sequence shown here is derived from an EMBL/GenBank/DDBJ whole genome shotgun (WGS) entry which is preliminary data.</text>
</comment>
<proteinExistence type="predicted"/>
<keyword evidence="3" id="KW-1185">Reference proteome</keyword>
<name>A0ABV1KTA2_9BACL</name>
<evidence type="ECO:0000313" key="3">
    <source>
        <dbReference type="Proteomes" id="UP001493487"/>
    </source>
</evidence>
<reference evidence="2 3" key="1">
    <citation type="journal article" date="2023" name="Genome Announc.">
        <title>Pan-Genome Analyses of the Genus Cohnella and Proposal of the Novel Species Cohnella silvisoli sp. nov., Isolated from Forest Soil.</title>
        <authorList>
            <person name="Wang C."/>
            <person name="Mao L."/>
            <person name="Bao G."/>
            <person name="Zhu H."/>
        </authorList>
    </citation>
    <scope>NUCLEOTIDE SEQUENCE [LARGE SCALE GENOMIC DNA]</scope>
    <source>
        <strain evidence="2 3">NL03-T5-1</strain>
    </source>
</reference>
<sequence length="456" mass="52001">MALLNRPSGAYPDDVPDTLFQSVDEAAGRLKLLFVVEKELLRLSAGYLPAVEDWELKKRLTVHVWQDARRADFIRKRTLELRFPRKDVDARTASQRAVMKAAQELLGCRGDAEFATGVYLVWKRACLQGYETYLSLTDPLLDEPTAEPLTRFVSDLSGQIAEIEGLLHRLYRDKPDMNPLAAGWERHCVAALLEVSAQASEDFGSRLTRPGQGAQEDTVENRKPYSPPAVPVRDSRFTPTFHHNADRRILPDDRFDEALEKKLIQGISHANEMWAAEAVGAVMWAWEDMPWDFYTDAARWLYDEGRHCRMGEQMMSRLGFETGIDYPMAGESYAALFPHGYEQLLGLLHYFESTNTKQASKEWFETAGDEDSASNLDYDWADEALHLTYGYKWLLHRLGGDSERLEALRDESARIWSEWFNERVLASPDKPYEVFRDRILRLAEAKGLLPAGGSMA</sequence>
<dbReference type="InterPro" id="IPR007402">
    <property type="entry name" value="DUF455"/>
</dbReference>
<evidence type="ECO:0000256" key="1">
    <source>
        <dbReference type="SAM" id="MobiDB-lite"/>
    </source>
</evidence>
<organism evidence="2 3">
    <name type="scientific">Cohnella silvisoli</name>
    <dbReference type="NCBI Taxonomy" id="2873699"/>
    <lineage>
        <taxon>Bacteria</taxon>
        <taxon>Bacillati</taxon>
        <taxon>Bacillota</taxon>
        <taxon>Bacilli</taxon>
        <taxon>Bacillales</taxon>
        <taxon>Paenibacillaceae</taxon>
        <taxon>Cohnella</taxon>
    </lineage>
</organism>
<feature type="region of interest" description="Disordered" evidence="1">
    <location>
        <begin position="204"/>
        <end position="237"/>
    </location>
</feature>
<dbReference type="RefSeq" id="WP_232184232.1">
    <property type="nucleotide sequence ID" value="NZ_JAIOAP010000002.1"/>
</dbReference>
<dbReference type="Pfam" id="PF04305">
    <property type="entry name" value="DUF455"/>
    <property type="match status" value="1"/>
</dbReference>
<dbReference type="Proteomes" id="UP001493487">
    <property type="component" value="Unassembled WGS sequence"/>
</dbReference>
<evidence type="ECO:0000313" key="2">
    <source>
        <dbReference type="EMBL" id="MEQ4483113.1"/>
    </source>
</evidence>
<protein>
    <submittedName>
        <fullName evidence="2">DUF455 family protein</fullName>
    </submittedName>
</protein>
<dbReference type="EMBL" id="JASKHM010000006">
    <property type="protein sequence ID" value="MEQ4483113.1"/>
    <property type="molecule type" value="Genomic_DNA"/>
</dbReference>